<organism evidence="2 3">
    <name type="scientific">Heterorhabditis bacteriophora</name>
    <name type="common">Entomopathogenic nematode worm</name>
    <dbReference type="NCBI Taxonomy" id="37862"/>
    <lineage>
        <taxon>Eukaryota</taxon>
        <taxon>Metazoa</taxon>
        <taxon>Ecdysozoa</taxon>
        <taxon>Nematoda</taxon>
        <taxon>Chromadorea</taxon>
        <taxon>Rhabditida</taxon>
        <taxon>Rhabditina</taxon>
        <taxon>Rhabditomorpha</taxon>
        <taxon>Strongyloidea</taxon>
        <taxon>Heterorhabditidae</taxon>
        <taxon>Heterorhabditis</taxon>
    </lineage>
</organism>
<dbReference type="AlphaFoldDB" id="A0A1I7XKE7"/>
<proteinExistence type="predicted"/>
<evidence type="ECO:0000313" key="2">
    <source>
        <dbReference type="Proteomes" id="UP000095283"/>
    </source>
</evidence>
<feature type="transmembrane region" description="Helical" evidence="1">
    <location>
        <begin position="81"/>
        <end position="106"/>
    </location>
</feature>
<keyword evidence="1" id="KW-0472">Membrane</keyword>
<dbReference type="Proteomes" id="UP000095283">
    <property type="component" value="Unplaced"/>
</dbReference>
<name>A0A1I7XKE7_HETBA</name>
<keyword evidence="1" id="KW-0812">Transmembrane</keyword>
<evidence type="ECO:0000256" key="1">
    <source>
        <dbReference type="SAM" id="Phobius"/>
    </source>
</evidence>
<reference evidence="3" key="1">
    <citation type="submission" date="2016-11" db="UniProtKB">
        <authorList>
            <consortium name="WormBaseParasite"/>
        </authorList>
    </citation>
    <scope>IDENTIFICATION</scope>
</reference>
<dbReference type="WBParaSite" id="Hba_17789">
    <property type="protein sequence ID" value="Hba_17789"/>
    <property type="gene ID" value="Hba_17789"/>
</dbReference>
<accession>A0A1I7XKE7</accession>
<keyword evidence="1" id="KW-1133">Transmembrane helix</keyword>
<evidence type="ECO:0000313" key="3">
    <source>
        <dbReference type="WBParaSite" id="Hba_17789"/>
    </source>
</evidence>
<keyword evidence="2" id="KW-1185">Reference proteome</keyword>
<protein>
    <submittedName>
        <fullName evidence="3">Conserved plasma membrane protein</fullName>
    </submittedName>
</protein>
<sequence length="155" mass="17254">MEEIDIYLIIADSLAKDLEANDVGKYPFLMKDWNVEKTTSQTTTHRPTLYTAITSSENDIYAGSKASKREEKSDDIDGLTLLFLILPALLCGIWIILVIVVIAVCCRKKRQSGGDSNHPFDGMWKAPPRRAMAAISSSLAATSHYGPRIRPYEGY</sequence>